<evidence type="ECO:0000259" key="7">
    <source>
        <dbReference type="Pfam" id="PF00534"/>
    </source>
</evidence>
<evidence type="ECO:0000313" key="8">
    <source>
        <dbReference type="EMBL" id="SPD87635.1"/>
    </source>
</evidence>
<evidence type="ECO:0000256" key="1">
    <source>
        <dbReference type="ARBA" id="ARBA00004202"/>
    </source>
</evidence>
<dbReference type="OrthoDB" id="8549922at2"/>
<dbReference type="AlphaFoldDB" id="A0A2N9JHT4"/>
<dbReference type="EMBL" id="LT985188">
    <property type="protein sequence ID" value="SPD87635.1"/>
    <property type="molecule type" value="Genomic_DNA"/>
</dbReference>
<dbReference type="EC" id="2.7.8.12" evidence="8"/>
<organism evidence="8 9">
    <name type="scientific">Micropruina glycogenica</name>
    <dbReference type="NCBI Taxonomy" id="75385"/>
    <lineage>
        <taxon>Bacteria</taxon>
        <taxon>Bacillati</taxon>
        <taxon>Actinomycetota</taxon>
        <taxon>Actinomycetes</taxon>
        <taxon>Propionibacteriales</taxon>
        <taxon>Nocardioidaceae</taxon>
        <taxon>Micropruina</taxon>
    </lineage>
</organism>
<dbReference type="RefSeq" id="WP_158681126.1">
    <property type="nucleotide sequence ID" value="NZ_LT985188.1"/>
</dbReference>
<gene>
    <name evidence="8" type="ORF">MPLG2_2605</name>
</gene>
<evidence type="ECO:0000256" key="3">
    <source>
        <dbReference type="ARBA" id="ARBA00022475"/>
    </source>
</evidence>
<name>A0A2N9JHT4_9ACTN</name>
<dbReference type="GO" id="GO:0047355">
    <property type="term" value="F:CDP-glycerol glycerophosphotransferase activity"/>
    <property type="evidence" value="ECO:0007669"/>
    <property type="project" value="UniProtKB-EC"/>
</dbReference>
<dbReference type="InterPro" id="IPR043148">
    <property type="entry name" value="TagF_C"/>
</dbReference>
<dbReference type="PANTHER" id="PTHR37316:SF3">
    <property type="entry name" value="TEICHOIC ACID GLYCEROL-PHOSPHATE TRANSFERASE"/>
    <property type="match status" value="1"/>
</dbReference>
<dbReference type="PANTHER" id="PTHR37316">
    <property type="entry name" value="TEICHOIC ACID GLYCEROL-PHOSPHATE PRIMASE"/>
    <property type="match status" value="1"/>
</dbReference>
<keyword evidence="5" id="KW-0777">Teichoic acid biosynthesis</keyword>
<sequence>MDLSAARAPVRKLFARLRNARRRAAFFVTAGADDSSGHDARQWVRYYRSIKRNPHVVLYQTHSGSAMSCNPYAIFRELLDDPKFAHLEHVWVLDSVTELARRRAEYAHRPNVRFVRFKTDEYRKALATATYLIQNAVFPAYFTKRPGQVYVNSWHSAGAVKRMGFDAPRGNLVSRNVLRDLMMADYLISPNALTTRMYADSYRLRGLYGGCLLQLGYPRNDTLLTASRAQVIDDLRSRGVEIDPQKKIVLYAPTWRGTIGNVRAGTDELEKFRNALHERIDTDEYQVLVKPHTFHYNRLTDEQKQSGRYVPRHVNANALLAAVDILVSDYSSIFFDFMLTDRPILFYVPDLADYTAERGLYFTPDELPGPVTDDAATIAEWINDLGAVSHDCAERYARLKAMVCAGDDGHAAKRTVDAVFRGEAPEGAIVRLDDPGLTKVLIHAAELDDHGDTEAVLALAAGLDPAHYDVSVACGEAKASRANIERLTTVRVFVRAAGSALLPNEARALGYLSRHGPDVLVRRMNLQPVLEREWRRRFGDAQFDVIVDASRRPGLFAWMARQNTQGALLISRPTDVAAELDWLTAAKPAGGGDRSLTRGALTALYRAADAVVVPSSHLLTRARAAFPTVTFVAAEAMIDPDRVPSLLNQARAWRDEWRVRPSLIVADVSVDANATVHTAQLNDSAPAPDSGEPYRRFVTMGELSPQQNLVELIAAFADFVGQHPNSRLFVVGGGPMLAELRQLTAGPELGGRVCFTGQLRNPFTVLDQADCFVLPSTHEGYSLAVAEARQLGLPIVLARFASAPSVMVPEGQYLTGFTAAELFDGLQAFVAGRVPTGYSFDVKAHNASAAQQWNVVLAQSKREWPPPSN</sequence>
<dbReference type="GO" id="GO:0016757">
    <property type="term" value="F:glycosyltransferase activity"/>
    <property type="evidence" value="ECO:0007669"/>
    <property type="project" value="InterPro"/>
</dbReference>
<keyword evidence="6" id="KW-0472">Membrane</keyword>
<keyword evidence="4 8" id="KW-0808">Transferase</keyword>
<dbReference type="InterPro" id="IPR051612">
    <property type="entry name" value="Teichoic_Acid_Biosynth"/>
</dbReference>
<keyword evidence="9" id="KW-1185">Reference proteome</keyword>
<dbReference type="InterPro" id="IPR007554">
    <property type="entry name" value="Glycerophosphate_synth"/>
</dbReference>
<protein>
    <submittedName>
        <fullName evidence="8">Putative CDP-glycerol:poly(Glycerophosphate) glycerophosphotransferase</fullName>
        <ecNumber evidence="8">2.7.8.12</ecNumber>
    </submittedName>
</protein>
<comment type="subcellular location">
    <subcellularLocation>
        <location evidence="1">Cell membrane</location>
        <topology evidence="1">Peripheral membrane protein</topology>
    </subcellularLocation>
</comment>
<evidence type="ECO:0000256" key="6">
    <source>
        <dbReference type="ARBA" id="ARBA00023136"/>
    </source>
</evidence>
<comment type="similarity">
    <text evidence="2">Belongs to the CDP-glycerol glycerophosphotransferase family.</text>
</comment>
<dbReference type="Pfam" id="PF04464">
    <property type="entry name" value="Glyphos_transf"/>
    <property type="match status" value="1"/>
</dbReference>
<reference evidence="8 9" key="1">
    <citation type="submission" date="2018-02" db="EMBL/GenBank/DDBJ databases">
        <authorList>
            <person name="Cohen D.B."/>
            <person name="Kent A.D."/>
        </authorList>
    </citation>
    <scope>NUCLEOTIDE SEQUENCE [LARGE SCALE GENOMIC DNA]</scope>
    <source>
        <strain evidence="8">1</strain>
    </source>
</reference>
<evidence type="ECO:0000256" key="4">
    <source>
        <dbReference type="ARBA" id="ARBA00022679"/>
    </source>
</evidence>
<dbReference type="InterPro" id="IPR001296">
    <property type="entry name" value="Glyco_trans_1"/>
</dbReference>
<dbReference type="Gene3D" id="3.40.50.11820">
    <property type="match status" value="1"/>
</dbReference>
<dbReference type="GO" id="GO:0019350">
    <property type="term" value="P:teichoic acid biosynthetic process"/>
    <property type="evidence" value="ECO:0007669"/>
    <property type="project" value="UniProtKB-KW"/>
</dbReference>
<dbReference type="Gene3D" id="3.40.50.12580">
    <property type="match status" value="1"/>
</dbReference>
<dbReference type="Proteomes" id="UP000238164">
    <property type="component" value="Chromosome 1"/>
</dbReference>
<feature type="domain" description="Glycosyl transferase family 1" evidence="7">
    <location>
        <begin position="692"/>
        <end position="817"/>
    </location>
</feature>
<evidence type="ECO:0000256" key="2">
    <source>
        <dbReference type="ARBA" id="ARBA00010488"/>
    </source>
</evidence>
<dbReference type="Gene3D" id="3.40.50.2000">
    <property type="entry name" value="Glycogen Phosphorylase B"/>
    <property type="match status" value="2"/>
</dbReference>
<evidence type="ECO:0000313" key="9">
    <source>
        <dbReference type="Proteomes" id="UP000238164"/>
    </source>
</evidence>
<dbReference type="KEGG" id="mgg:MPLG2_2605"/>
<dbReference type="InterPro" id="IPR043149">
    <property type="entry name" value="TagF_N"/>
</dbReference>
<keyword evidence="3" id="KW-1003">Cell membrane</keyword>
<accession>A0A2N9JHT4</accession>
<dbReference type="SUPFAM" id="SSF53756">
    <property type="entry name" value="UDP-Glycosyltransferase/glycogen phosphorylase"/>
    <property type="match status" value="2"/>
</dbReference>
<evidence type="ECO:0000256" key="5">
    <source>
        <dbReference type="ARBA" id="ARBA00022944"/>
    </source>
</evidence>
<dbReference type="Pfam" id="PF00534">
    <property type="entry name" value="Glycos_transf_1"/>
    <property type="match status" value="1"/>
</dbReference>
<proteinExistence type="inferred from homology"/>
<dbReference type="GO" id="GO:0005886">
    <property type="term" value="C:plasma membrane"/>
    <property type="evidence" value="ECO:0007669"/>
    <property type="project" value="UniProtKB-SubCell"/>
</dbReference>